<dbReference type="eggNOG" id="ENOG5032S41">
    <property type="taxonomic scope" value="Bacteria"/>
</dbReference>
<dbReference type="STRING" id="317619.GCA_000332315_04166"/>
<keyword evidence="3" id="KW-1185">Reference proteome</keyword>
<dbReference type="EMBL" id="AJTX02000002">
    <property type="protein sequence ID" value="KKJ01549.1"/>
    <property type="molecule type" value="Genomic_DNA"/>
</dbReference>
<feature type="domain" description="DUF7734" evidence="1">
    <location>
        <begin position="7"/>
        <end position="93"/>
    </location>
</feature>
<protein>
    <recommendedName>
        <fullName evidence="1">DUF7734 domain-containing protein</fullName>
    </recommendedName>
</protein>
<name>A0A0M2Q3M7_PROHO</name>
<dbReference type="InterPro" id="IPR056636">
    <property type="entry name" value="DUF7734"/>
</dbReference>
<organism evidence="2 3">
    <name type="scientific">Prochlorothrix hollandica PCC 9006 = CALU 1027</name>
    <dbReference type="NCBI Taxonomy" id="317619"/>
    <lineage>
        <taxon>Bacteria</taxon>
        <taxon>Bacillati</taxon>
        <taxon>Cyanobacteriota</taxon>
        <taxon>Cyanophyceae</taxon>
        <taxon>Prochlorotrichales</taxon>
        <taxon>Prochlorotrichaceae</taxon>
        <taxon>Prochlorothrix</taxon>
    </lineage>
</organism>
<dbReference type="PANTHER" id="PTHR36729">
    <property type="entry name" value="EXPRESSED PROTEIN"/>
    <property type="match status" value="1"/>
</dbReference>
<dbReference type="Pfam" id="PF24869">
    <property type="entry name" value="DUF7734"/>
    <property type="match status" value="1"/>
</dbReference>
<reference evidence="2" key="1">
    <citation type="submission" date="2012-04" db="EMBL/GenBank/DDBJ databases">
        <authorList>
            <person name="Borisov I.G."/>
            <person name="Ivanikova N.V."/>
            <person name="Pinevich A.V."/>
        </authorList>
    </citation>
    <scope>NUCLEOTIDE SEQUENCE</scope>
    <source>
        <strain evidence="2">CALU 1027</strain>
    </source>
</reference>
<dbReference type="OrthoDB" id="463229at2"/>
<gene>
    <name evidence="2" type="ORF">PROH_04425</name>
</gene>
<evidence type="ECO:0000313" key="3">
    <source>
        <dbReference type="Proteomes" id="UP000034681"/>
    </source>
</evidence>
<dbReference type="PANTHER" id="PTHR36729:SF2">
    <property type="entry name" value="EXPRESSED PROTEIN"/>
    <property type="match status" value="1"/>
</dbReference>
<evidence type="ECO:0000259" key="1">
    <source>
        <dbReference type="Pfam" id="PF24869"/>
    </source>
</evidence>
<comment type="caution">
    <text evidence="2">The sequence shown here is derived from an EMBL/GenBank/DDBJ whole genome shotgun (WGS) entry which is preliminary data.</text>
</comment>
<dbReference type="AlphaFoldDB" id="A0A0M2Q3M7"/>
<accession>A0A0M2Q3M7</accession>
<sequence>MVEVLGRLEQYSRRFPQEVLVLEAQVGDQQEQVMIFKGISSLLLGATAFDPDVPVLPDAAVLVSLDRLRSPYTPQQPQYLAQGLTPDAVETLLTAAGC</sequence>
<dbReference type="Proteomes" id="UP000034681">
    <property type="component" value="Unassembled WGS sequence"/>
</dbReference>
<evidence type="ECO:0000313" key="2">
    <source>
        <dbReference type="EMBL" id="KKJ01549.1"/>
    </source>
</evidence>
<dbReference type="RefSeq" id="WP_017714300.1">
    <property type="nucleotide sequence ID" value="NZ_KB235941.1"/>
</dbReference>
<proteinExistence type="predicted"/>